<keyword evidence="7 10" id="KW-0269">Exonuclease</keyword>
<dbReference type="GO" id="GO:0016075">
    <property type="term" value="P:rRNA catabolic process"/>
    <property type="evidence" value="ECO:0007669"/>
    <property type="project" value="TreeGrafter"/>
</dbReference>
<dbReference type="InterPro" id="IPR050080">
    <property type="entry name" value="RNase_PH"/>
</dbReference>
<evidence type="ECO:0000259" key="9">
    <source>
        <dbReference type="Pfam" id="PF03725"/>
    </source>
</evidence>
<gene>
    <name evidence="10" type="ORF">MSIBF_A1380022</name>
</gene>
<dbReference type="AlphaFoldDB" id="A0A098E760"/>
<feature type="domain" description="Exoribonuclease phosphorolytic" evidence="8">
    <location>
        <begin position="23"/>
        <end position="152"/>
    </location>
</feature>
<evidence type="ECO:0000259" key="8">
    <source>
        <dbReference type="Pfam" id="PF01138"/>
    </source>
</evidence>
<keyword evidence="4" id="KW-0540">Nuclease</keyword>
<dbReference type="GO" id="GO:0003723">
    <property type="term" value="F:RNA binding"/>
    <property type="evidence" value="ECO:0007669"/>
    <property type="project" value="TreeGrafter"/>
</dbReference>
<accession>A0A098E760</accession>
<dbReference type="Pfam" id="PF03725">
    <property type="entry name" value="RNase_PH_C"/>
    <property type="match status" value="1"/>
</dbReference>
<dbReference type="InterPro" id="IPR036345">
    <property type="entry name" value="ExoRNase_PH_dom2_sf"/>
</dbReference>
<dbReference type="GO" id="GO:0071027">
    <property type="term" value="P:nuclear RNA surveillance"/>
    <property type="evidence" value="ECO:0007669"/>
    <property type="project" value="UniProtKB-ARBA"/>
</dbReference>
<dbReference type="CDD" id="cd11366">
    <property type="entry name" value="RNase_PH_archRRP41"/>
    <property type="match status" value="1"/>
</dbReference>
<evidence type="ECO:0000256" key="1">
    <source>
        <dbReference type="ARBA" id="ARBA00004496"/>
    </source>
</evidence>
<name>A0A098E760_9ZZZZ</name>
<sequence length="241" mass="26720">MTMETEKKLIVDGVRVDGRKWDELRDIKMKVGVLKNAIGSASVEWGKNKVIAGVYGPREVIPKFEEDSTKAILKCEYNMAPFSVEDRKRPGPDRRSVEISKVITEALSSVVLLEEFPNTQINVYIEILRADAGTRIAGITAASLALADAGVPMKDLVAGCTSGKVDGEIVLDLCKEEDNYGDCDLPVAIIPKNKEIVLLQMDGILTKEEFNKAFDLVVDGAMNVYEMQKKALYEKYKNKDE</sequence>
<protein>
    <submittedName>
        <fullName evidence="10">Putative exosome complex exonuclease 1</fullName>
        <ecNumber evidence="10">3.1.13.-</ecNumber>
    </submittedName>
</protein>
<dbReference type="NCBIfam" id="TIGR02065">
    <property type="entry name" value="ECX1"/>
    <property type="match status" value="1"/>
</dbReference>
<dbReference type="Gene3D" id="3.30.230.70">
    <property type="entry name" value="GHMP Kinase, N-terminal domain"/>
    <property type="match status" value="1"/>
</dbReference>
<reference evidence="10" key="1">
    <citation type="submission" date="2014-09" db="EMBL/GenBank/DDBJ databases">
        <authorList>
            <person name="Probst J Alexander"/>
        </authorList>
    </citation>
    <scope>NUCLEOTIDE SEQUENCE</scope>
</reference>
<dbReference type="GO" id="GO:0016896">
    <property type="term" value="F:RNA exonuclease activity, producing 5'-phosphomonoesters"/>
    <property type="evidence" value="ECO:0007669"/>
    <property type="project" value="InterPro"/>
</dbReference>
<comment type="similarity">
    <text evidence="2">Belongs to the RNase PH family.</text>
</comment>
<evidence type="ECO:0000256" key="4">
    <source>
        <dbReference type="ARBA" id="ARBA00022722"/>
    </source>
</evidence>
<dbReference type="EC" id="3.1.13.-" evidence="10"/>
<proteinExistence type="inferred from homology"/>
<organism evidence="10">
    <name type="scientific">groundwater metagenome</name>
    <dbReference type="NCBI Taxonomy" id="717931"/>
    <lineage>
        <taxon>unclassified sequences</taxon>
        <taxon>metagenomes</taxon>
        <taxon>ecological metagenomes</taxon>
    </lineage>
</organism>
<evidence type="ECO:0000256" key="6">
    <source>
        <dbReference type="ARBA" id="ARBA00022835"/>
    </source>
</evidence>
<evidence type="ECO:0000256" key="3">
    <source>
        <dbReference type="ARBA" id="ARBA00022490"/>
    </source>
</evidence>
<dbReference type="InterPro" id="IPR020568">
    <property type="entry name" value="Ribosomal_Su5_D2-typ_SF"/>
</dbReference>
<evidence type="ECO:0000313" key="10">
    <source>
        <dbReference type="EMBL" id="CEG11321.1"/>
    </source>
</evidence>
<keyword evidence="3" id="KW-0963">Cytoplasm</keyword>
<dbReference type="SUPFAM" id="SSF55666">
    <property type="entry name" value="Ribonuclease PH domain 2-like"/>
    <property type="match status" value="1"/>
</dbReference>
<dbReference type="InterPro" id="IPR011807">
    <property type="entry name" value="Rrp41"/>
</dbReference>
<dbReference type="GO" id="GO:0010467">
    <property type="term" value="P:gene expression"/>
    <property type="evidence" value="ECO:0007669"/>
    <property type="project" value="UniProtKB-ARBA"/>
</dbReference>
<dbReference type="InterPro" id="IPR015847">
    <property type="entry name" value="ExoRNase_PH_dom2"/>
</dbReference>
<evidence type="ECO:0000256" key="7">
    <source>
        <dbReference type="ARBA" id="ARBA00022839"/>
    </source>
</evidence>
<dbReference type="HAMAP" id="MF_00591">
    <property type="entry name" value="Exosome_Rrp41"/>
    <property type="match status" value="1"/>
</dbReference>
<dbReference type="Pfam" id="PF01138">
    <property type="entry name" value="RNase_PH"/>
    <property type="match status" value="1"/>
</dbReference>
<evidence type="ECO:0000256" key="5">
    <source>
        <dbReference type="ARBA" id="ARBA00022801"/>
    </source>
</evidence>
<keyword evidence="6" id="KW-0271">Exosome</keyword>
<keyword evidence="5 10" id="KW-0378">Hydrolase</keyword>
<dbReference type="GO" id="GO:0031981">
    <property type="term" value="C:nuclear lumen"/>
    <property type="evidence" value="ECO:0007669"/>
    <property type="project" value="UniProtKB-ARBA"/>
</dbReference>
<feature type="domain" description="Exoribonuclease phosphorolytic" evidence="9">
    <location>
        <begin position="155"/>
        <end position="216"/>
    </location>
</feature>
<dbReference type="GO" id="GO:0000177">
    <property type="term" value="C:cytoplasmic exosome (RNase complex)"/>
    <property type="evidence" value="ECO:0007669"/>
    <property type="project" value="TreeGrafter"/>
</dbReference>
<dbReference type="GO" id="GO:0000956">
    <property type="term" value="P:nuclear-transcribed mRNA catabolic process"/>
    <property type="evidence" value="ECO:0007669"/>
    <property type="project" value="UniProtKB-ARBA"/>
</dbReference>
<evidence type="ECO:0000256" key="2">
    <source>
        <dbReference type="ARBA" id="ARBA00006678"/>
    </source>
</evidence>
<dbReference type="InterPro" id="IPR001247">
    <property type="entry name" value="ExoRNase_PH_dom1"/>
</dbReference>
<dbReference type="SUPFAM" id="SSF54211">
    <property type="entry name" value="Ribosomal protein S5 domain 2-like"/>
    <property type="match status" value="1"/>
</dbReference>
<comment type="subcellular location">
    <subcellularLocation>
        <location evidence="1">Cytoplasm</location>
    </subcellularLocation>
</comment>
<dbReference type="InterPro" id="IPR027408">
    <property type="entry name" value="PNPase/RNase_PH_dom_sf"/>
</dbReference>
<dbReference type="EMBL" id="CCXY01000044">
    <property type="protein sequence ID" value="CEG11321.1"/>
    <property type="molecule type" value="Genomic_DNA"/>
</dbReference>
<dbReference type="FunFam" id="3.30.230.70:FF:000004">
    <property type="entry name" value="Exosome complex component Rrp41"/>
    <property type="match status" value="1"/>
</dbReference>
<dbReference type="PANTHER" id="PTHR11953:SF0">
    <property type="entry name" value="EXOSOME COMPLEX COMPONENT RRP41"/>
    <property type="match status" value="1"/>
</dbReference>
<dbReference type="PANTHER" id="PTHR11953">
    <property type="entry name" value="EXOSOME COMPLEX COMPONENT"/>
    <property type="match status" value="1"/>
</dbReference>